<dbReference type="SUPFAM" id="SSF56059">
    <property type="entry name" value="Glutathione synthetase ATP-binding domain-like"/>
    <property type="match status" value="1"/>
</dbReference>
<dbReference type="Gene3D" id="3.40.630.30">
    <property type="match status" value="1"/>
</dbReference>
<protein>
    <submittedName>
        <fullName evidence="2">GNAT family N-acetyltransferase</fullName>
    </submittedName>
</protein>
<dbReference type="InterPro" id="IPR000182">
    <property type="entry name" value="GNAT_dom"/>
</dbReference>
<evidence type="ECO:0000313" key="3">
    <source>
        <dbReference type="Proteomes" id="UP001500888"/>
    </source>
</evidence>
<accession>A0ABP7HD48</accession>
<feature type="domain" description="N-acetyltransferase" evidence="1">
    <location>
        <begin position="9"/>
        <end position="167"/>
    </location>
</feature>
<dbReference type="InterPro" id="IPR003781">
    <property type="entry name" value="CoA-bd"/>
</dbReference>
<dbReference type="SMART" id="SM00881">
    <property type="entry name" value="CoA_binding"/>
    <property type="match status" value="1"/>
</dbReference>
<dbReference type="InterPro" id="IPR043938">
    <property type="entry name" value="Ligase_CoA_dom"/>
</dbReference>
<dbReference type="PROSITE" id="PS51186">
    <property type="entry name" value="GNAT"/>
    <property type="match status" value="1"/>
</dbReference>
<dbReference type="SUPFAM" id="SSF55729">
    <property type="entry name" value="Acyl-CoA N-acyltransferases (Nat)"/>
    <property type="match status" value="1"/>
</dbReference>
<dbReference type="Pfam" id="PF13549">
    <property type="entry name" value="ATP-grasp_5"/>
    <property type="match status" value="1"/>
</dbReference>
<evidence type="ECO:0000313" key="2">
    <source>
        <dbReference type="EMBL" id="GAA3789948.1"/>
    </source>
</evidence>
<dbReference type="InterPro" id="IPR016181">
    <property type="entry name" value="Acyl_CoA_acyltransferase"/>
</dbReference>
<dbReference type="Gene3D" id="3.30.1490.20">
    <property type="entry name" value="ATP-grasp fold, A domain"/>
    <property type="match status" value="1"/>
</dbReference>
<dbReference type="InterPro" id="IPR013815">
    <property type="entry name" value="ATP_grasp_subdomain_1"/>
</dbReference>
<dbReference type="InterPro" id="IPR036291">
    <property type="entry name" value="NAD(P)-bd_dom_sf"/>
</dbReference>
<proteinExistence type="predicted"/>
<dbReference type="Pfam" id="PF19045">
    <property type="entry name" value="Ligase_CoA_2"/>
    <property type="match status" value="1"/>
</dbReference>
<dbReference type="Pfam" id="PF13607">
    <property type="entry name" value="Succ_CoA_lig"/>
    <property type="match status" value="1"/>
</dbReference>
<dbReference type="Gene3D" id="3.40.50.720">
    <property type="entry name" value="NAD(P)-binding Rossmann-like Domain"/>
    <property type="match status" value="1"/>
</dbReference>
<dbReference type="Gene3D" id="3.30.470.20">
    <property type="entry name" value="ATP-grasp fold, B domain"/>
    <property type="match status" value="1"/>
</dbReference>
<reference evidence="3" key="1">
    <citation type="journal article" date="2019" name="Int. J. Syst. Evol. Microbiol.">
        <title>The Global Catalogue of Microorganisms (GCM) 10K type strain sequencing project: providing services to taxonomists for standard genome sequencing and annotation.</title>
        <authorList>
            <consortium name="The Broad Institute Genomics Platform"/>
            <consortium name="The Broad Institute Genome Sequencing Center for Infectious Disease"/>
            <person name="Wu L."/>
            <person name="Ma J."/>
        </authorList>
    </citation>
    <scope>NUCLEOTIDE SEQUENCE [LARGE SCALE GENOMIC DNA]</scope>
    <source>
        <strain evidence="3">JCM 16908</strain>
    </source>
</reference>
<evidence type="ECO:0000259" key="1">
    <source>
        <dbReference type="PROSITE" id="PS51186"/>
    </source>
</evidence>
<dbReference type="Proteomes" id="UP001500888">
    <property type="component" value="Unassembled WGS sequence"/>
</dbReference>
<dbReference type="InterPro" id="IPR016102">
    <property type="entry name" value="Succinyl-CoA_synth-like"/>
</dbReference>
<organism evidence="2 3">
    <name type="scientific">Sphaerisporangium flaviroseum</name>
    <dbReference type="NCBI Taxonomy" id="509199"/>
    <lineage>
        <taxon>Bacteria</taxon>
        <taxon>Bacillati</taxon>
        <taxon>Actinomycetota</taxon>
        <taxon>Actinomycetes</taxon>
        <taxon>Streptosporangiales</taxon>
        <taxon>Streptosporangiaceae</taxon>
        <taxon>Sphaerisporangium</taxon>
    </lineage>
</organism>
<gene>
    <name evidence="2" type="ORF">GCM10022226_06040</name>
</gene>
<dbReference type="Pfam" id="PF13302">
    <property type="entry name" value="Acetyltransf_3"/>
    <property type="match status" value="1"/>
</dbReference>
<dbReference type="PANTHER" id="PTHR42793">
    <property type="entry name" value="COA BINDING DOMAIN CONTAINING PROTEIN"/>
    <property type="match status" value="1"/>
</dbReference>
<dbReference type="SUPFAM" id="SSF52210">
    <property type="entry name" value="Succinyl-CoA synthetase domains"/>
    <property type="match status" value="2"/>
</dbReference>
<dbReference type="Gene3D" id="3.40.50.261">
    <property type="entry name" value="Succinyl-CoA synthetase domains"/>
    <property type="match status" value="2"/>
</dbReference>
<comment type="caution">
    <text evidence="2">The sequence shown here is derived from an EMBL/GenBank/DDBJ whole genome shotgun (WGS) entry which is preliminary data.</text>
</comment>
<keyword evidence="3" id="KW-1185">Reference proteome</keyword>
<sequence length="875" mass="91782">MLLRDGGIAHIRLLRVSDQAALHELVDRSSERSTYLRFATGGTATAHAYMDRMTGSGYRGQALVALVRGRLVGVAEYIGDDAGVRADLGILLDDETHGHGLGTVMLEHLALNAAEEGIKEIVADVLAENTPVIRMLKDSGLELRQRYADGWVSFQISTATSAELLARIDAREHEAERNSLSGVFTPRSVAVIGASRAVTGVGNRVVRNLIDGGFAGPIYPVNPRAAEVCGLPAYPDLSAVPGPVDLAVVATPATAVLGVARDCARHGVRGLVVVSSGFAEMGSAQQEAELVRVCREAGMRLVGPNCLGIVNTAVSLNASFLPDRPRAGRLGLMSQSGAVAAALIDRAAGIGLGISSFASVGNKADVSGNDLLEYWEDDAATDVIALYLESFGNPRRFGRIARRVSATKPILVVKSGRGDAGGRAVRSHTAAAATPDAAVDALLRASGVIREDSVQDLLDTARLLTHQPLPEGPRVAIVGNSGGPQAMTADACEQRGLVVPELSEAMREALRVRLRTAAAVGNPVDVTADGEAGELADAIRTVLADPDVDAVLVVYTPPFGSGLSRTREAIAAASQGTGKTVLACVLGHDGLIGSHVPSYAFPEQAVHALSRAVQYATWRSRPQDPPVEVPPVHAASARQIVQTDLAHHPEGRWLDYQTAARLLGCYGVQVAKAVPVDGADRAREAAALLGLPAVLKATGPGLVHKSDVGGVRVNLRSAEQVRQAYREMAERVGPEMTGALVQHMAADGVEMIVGGVAHDVFGPLVMVGPGGVTAELLADRAFRVPPISGAEAVRMLGELRCEPLLRGYRGRPAANVQALQAQIIGVGRLMDDLPEVAELDLNPVIVTPAGAVAVDVRVRLAPAAPRRSPFRRRLR</sequence>
<dbReference type="PANTHER" id="PTHR42793:SF1">
    <property type="entry name" value="PEPTIDYL-LYSINE N-ACETYLTRANSFERASE PATZ"/>
    <property type="match status" value="1"/>
</dbReference>
<dbReference type="EMBL" id="BAAAZR010000001">
    <property type="protein sequence ID" value="GAA3789948.1"/>
    <property type="molecule type" value="Genomic_DNA"/>
</dbReference>
<dbReference type="SUPFAM" id="SSF51735">
    <property type="entry name" value="NAD(P)-binding Rossmann-fold domains"/>
    <property type="match status" value="1"/>
</dbReference>
<dbReference type="Pfam" id="PF13380">
    <property type="entry name" value="CoA_binding_2"/>
    <property type="match status" value="1"/>
</dbReference>
<name>A0ABP7HD48_9ACTN</name>
<dbReference type="InterPro" id="IPR032875">
    <property type="entry name" value="Succ_CoA_lig_flav_dom"/>
</dbReference>